<reference evidence="1" key="1">
    <citation type="submission" date="2022-04" db="EMBL/GenBank/DDBJ databases">
        <title>Jade perch genome.</title>
        <authorList>
            <person name="Chao B."/>
        </authorList>
    </citation>
    <scope>NUCLEOTIDE SEQUENCE</scope>
    <source>
        <strain evidence="1">CB-2022</strain>
    </source>
</reference>
<gene>
    <name evidence="1" type="ORF">L3Q82_001386</name>
</gene>
<organism evidence="1 2">
    <name type="scientific">Scortum barcoo</name>
    <name type="common">barcoo grunter</name>
    <dbReference type="NCBI Taxonomy" id="214431"/>
    <lineage>
        <taxon>Eukaryota</taxon>
        <taxon>Metazoa</taxon>
        <taxon>Chordata</taxon>
        <taxon>Craniata</taxon>
        <taxon>Vertebrata</taxon>
        <taxon>Euteleostomi</taxon>
        <taxon>Actinopterygii</taxon>
        <taxon>Neopterygii</taxon>
        <taxon>Teleostei</taxon>
        <taxon>Neoteleostei</taxon>
        <taxon>Acanthomorphata</taxon>
        <taxon>Eupercaria</taxon>
        <taxon>Centrarchiformes</taxon>
        <taxon>Terapontoidei</taxon>
        <taxon>Terapontidae</taxon>
        <taxon>Scortum</taxon>
    </lineage>
</organism>
<protein>
    <submittedName>
        <fullName evidence="1">Uncharacterized protein</fullName>
    </submittedName>
</protein>
<evidence type="ECO:0000313" key="2">
    <source>
        <dbReference type="Proteomes" id="UP000831701"/>
    </source>
</evidence>
<dbReference type="Proteomes" id="UP000831701">
    <property type="component" value="Chromosome 13"/>
</dbReference>
<proteinExistence type="predicted"/>
<accession>A0ACB8WAF6</accession>
<keyword evidence="2" id="KW-1185">Reference proteome</keyword>
<comment type="caution">
    <text evidence="1">The sequence shown here is derived from an EMBL/GenBank/DDBJ whole genome shotgun (WGS) entry which is preliminary data.</text>
</comment>
<sequence length="374" mass="42450">MSESDKTAETRNRSPYTAGEREKQSPLNPHFLEPVLPAAMRRDDLNDYGLCAQQPRDTAKYHFDFISSKVVLYFQPDVQVGREKRVWMKKVQQRDGKIVLKRKKGAEQREKENIAGKTNNIPVNLSCTFWLTPMKVPCELPVLGIIVLTTTKRKHPTFVNGPLPVGQIFLNKHFSRGKEVCSSEAQQPTVIQSNVFYYLILKVSLTAAAGRVSTEVVEKQEGKTTTLEGLILDAPGGPQPPNPTAKCPIYRWNLQNKYNYTDVLLLSQFIRSDGGMLPRRITGLCPEEHHKVAICVQMAQRAGLLPDHKPKLPEGHVPKKPKPQLNRYLTRWSIDSVKPIYKSGLKWCKRRMAVGHPALKNNVRYGVKPLYIKH</sequence>
<name>A0ACB8WAF6_9TELE</name>
<dbReference type="EMBL" id="CM041543">
    <property type="protein sequence ID" value="KAI3363773.1"/>
    <property type="molecule type" value="Genomic_DNA"/>
</dbReference>
<evidence type="ECO:0000313" key="1">
    <source>
        <dbReference type="EMBL" id="KAI3363773.1"/>
    </source>
</evidence>